<sequence>MHTITMKVDPIKLDRGINRGETISKNVEQVHNKRGFKSMTPWKRRGKNHVGINRSKEPVTAAPAPAVTNNASKSILRVVVIDQNEMYENRSVISDAARKKVRWDPAVKERKKLSFGRLNKAVIDNLKGLAIGLDDSVQNVREKMQCGSMAVAKDYYCPRTPCGRCEVDGWSLGTNDIVDDDESGIVHLMGAHYQEETAVVEAQEENLGLGILQGDAQRLVPREENMKMVGGDLQWLESQETLTENAEDRYEVLPYDDRENKVPTVKASATAAARQKKRGTLVCNDSTSHYYNRSAPVTFPTPNKAAMEWKGGEGVAKASQAKASTRILQPDKGYPTAKQDKKASKQSKRKKENRRYTTRDPRQRKKGLKGKLTEPIRMVAVGMKLHTRKMLTSNGHV</sequence>
<feature type="compositionally biased region" description="Basic residues" evidence="1">
    <location>
        <begin position="344"/>
        <end position="353"/>
    </location>
</feature>
<proteinExistence type="predicted"/>
<feature type="region of interest" description="Disordered" evidence="1">
    <location>
        <begin position="316"/>
        <end position="372"/>
    </location>
</feature>
<organism evidence="2">
    <name type="scientific">Skeletonema marinoi</name>
    <dbReference type="NCBI Taxonomy" id="267567"/>
    <lineage>
        <taxon>Eukaryota</taxon>
        <taxon>Sar</taxon>
        <taxon>Stramenopiles</taxon>
        <taxon>Ochrophyta</taxon>
        <taxon>Bacillariophyta</taxon>
        <taxon>Coscinodiscophyceae</taxon>
        <taxon>Thalassiosirophycidae</taxon>
        <taxon>Thalassiosirales</taxon>
        <taxon>Skeletonemataceae</taxon>
        <taxon>Skeletonema</taxon>
        <taxon>Skeletonema marinoi-dohrnii complex</taxon>
    </lineage>
</organism>
<name>A0A7S2KAJ0_9STRA</name>
<dbReference type="AlphaFoldDB" id="A0A7S2KAJ0"/>
<protein>
    <submittedName>
        <fullName evidence="2">Uncharacterized protein</fullName>
    </submittedName>
</protein>
<evidence type="ECO:0000256" key="1">
    <source>
        <dbReference type="SAM" id="MobiDB-lite"/>
    </source>
</evidence>
<accession>A0A7S2KAJ0</accession>
<gene>
    <name evidence="2" type="ORF">SMAR0320_LOCUS115</name>
</gene>
<dbReference type="EMBL" id="HBGZ01000171">
    <property type="protein sequence ID" value="CAD9569743.1"/>
    <property type="molecule type" value="Transcribed_RNA"/>
</dbReference>
<evidence type="ECO:0000313" key="2">
    <source>
        <dbReference type="EMBL" id="CAD9569743.1"/>
    </source>
</evidence>
<reference evidence="2" key="1">
    <citation type="submission" date="2021-01" db="EMBL/GenBank/DDBJ databases">
        <authorList>
            <person name="Corre E."/>
            <person name="Pelletier E."/>
            <person name="Niang G."/>
            <person name="Scheremetjew M."/>
            <person name="Finn R."/>
            <person name="Kale V."/>
            <person name="Holt S."/>
            <person name="Cochrane G."/>
            <person name="Meng A."/>
            <person name="Brown T."/>
            <person name="Cohen L."/>
        </authorList>
    </citation>
    <scope>NUCLEOTIDE SEQUENCE</scope>
    <source>
        <strain evidence="2">SM1012Den-03</strain>
    </source>
</reference>